<feature type="transmembrane region" description="Helical" evidence="7">
    <location>
        <begin position="234"/>
        <end position="255"/>
    </location>
</feature>
<keyword evidence="4 7" id="KW-0812">Transmembrane</keyword>
<dbReference type="GO" id="GO:0005886">
    <property type="term" value="C:plasma membrane"/>
    <property type="evidence" value="ECO:0007669"/>
    <property type="project" value="UniProtKB-SubCell"/>
</dbReference>
<evidence type="ECO:0000256" key="1">
    <source>
        <dbReference type="ARBA" id="ARBA00004651"/>
    </source>
</evidence>
<evidence type="ECO:0000313" key="10">
    <source>
        <dbReference type="Proteomes" id="UP000266113"/>
    </source>
</evidence>
<keyword evidence="10" id="KW-1185">Reference proteome</keyword>
<feature type="transmembrane region" description="Helical" evidence="7">
    <location>
        <begin position="413"/>
        <end position="433"/>
    </location>
</feature>
<dbReference type="OrthoDB" id="9763297at2"/>
<keyword evidence="6 7" id="KW-0472">Membrane</keyword>
<dbReference type="SUPFAM" id="SSF103473">
    <property type="entry name" value="MFS general substrate transporter"/>
    <property type="match status" value="1"/>
</dbReference>
<evidence type="ECO:0000256" key="4">
    <source>
        <dbReference type="ARBA" id="ARBA00022692"/>
    </source>
</evidence>
<reference evidence="9 10" key="1">
    <citation type="submission" date="2018-09" db="EMBL/GenBank/DDBJ databases">
        <title>Discovery and Ecogenomic Context for Candidatus Cryosericales, a Global Caldiserica Order Active in Thawing Permafrost.</title>
        <authorList>
            <person name="Martinez M.A."/>
            <person name="Woodcroft B.J."/>
            <person name="Ignacio Espinoza J.C."/>
            <person name="Zayed A."/>
            <person name="Singleton C.M."/>
            <person name="Boyd J."/>
            <person name="Li Y.-F."/>
            <person name="Purvine S."/>
            <person name="Maughan H."/>
            <person name="Hodgkins S.B."/>
            <person name="Anderson D."/>
            <person name="Sederholm M."/>
            <person name="Temperton B."/>
            <person name="Saleska S.R."/>
            <person name="Tyson G.W."/>
            <person name="Rich V.I."/>
        </authorList>
    </citation>
    <scope>NUCLEOTIDE SEQUENCE [LARGE SCALE GENOMIC DNA]</scope>
    <source>
        <strain evidence="9 10">SMC1</strain>
    </source>
</reference>
<dbReference type="PANTHER" id="PTHR43266">
    <property type="entry name" value="MACROLIDE-EFFLUX PROTEIN"/>
    <property type="match status" value="1"/>
</dbReference>
<feature type="transmembrane region" description="Helical" evidence="7">
    <location>
        <begin position="158"/>
        <end position="178"/>
    </location>
</feature>
<organism evidence="9 10">
    <name type="scientific">Candidatus Cryosericum septentrionale</name>
    <dbReference type="NCBI Taxonomy" id="2290913"/>
    <lineage>
        <taxon>Bacteria</taxon>
        <taxon>Pseudomonadati</taxon>
        <taxon>Caldisericota/Cryosericota group</taxon>
        <taxon>Candidatus Cryosericota</taxon>
        <taxon>Candidatus Cryosericia</taxon>
        <taxon>Candidatus Cryosericales</taxon>
        <taxon>Candidatus Cryosericaceae</taxon>
        <taxon>Candidatus Cryosericum</taxon>
    </lineage>
</organism>
<proteinExistence type="predicted"/>
<dbReference type="Proteomes" id="UP000266113">
    <property type="component" value="Unassembled WGS sequence"/>
</dbReference>
<evidence type="ECO:0000313" key="9">
    <source>
        <dbReference type="EMBL" id="RIE16524.1"/>
    </source>
</evidence>
<evidence type="ECO:0000256" key="6">
    <source>
        <dbReference type="ARBA" id="ARBA00023136"/>
    </source>
</evidence>
<dbReference type="RefSeq" id="WP_119085928.1">
    <property type="nucleotide sequence ID" value="NZ_QXIY01000029.1"/>
</dbReference>
<feature type="transmembrane region" description="Helical" evidence="7">
    <location>
        <begin position="21"/>
        <end position="50"/>
    </location>
</feature>
<dbReference type="EMBL" id="QXIY01000029">
    <property type="protein sequence ID" value="RIE16524.1"/>
    <property type="molecule type" value="Genomic_DNA"/>
</dbReference>
<keyword evidence="2" id="KW-0813">Transport</keyword>
<dbReference type="Gene3D" id="1.20.1250.20">
    <property type="entry name" value="MFS general substrate transporter like domains"/>
    <property type="match status" value="1"/>
</dbReference>
<evidence type="ECO:0000256" key="5">
    <source>
        <dbReference type="ARBA" id="ARBA00022989"/>
    </source>
</evidence>
<feature type="transmembrane region" description="Helical" evidence="7">
    <location>
        <begin position="364"/>
        <end position="382"/>
    </location>
</feature>
<feature type="domain" description="Major facilitator superfamily (MFS) profile" evidence="8">
    <location>
        <begin position="24"/>
        <end position="437"/>
    </location>
</feature>
<dbReference type="CDD" id="cd06173">
    <property type="entry name" value="MFS_MefA_like"/>
    <property type="match status" value="1"/>
</dbReference>
<feature type="transmembrane region" description="Helical" evidence="7">
    <location>
        <begin position="267"/>
        <end position="288"/>
    </location>
</feature>
<accession>A0A398DYW7</accession>
<feature type="transmembrane region" description="Helical" evidence="7">
    <location>
        <begin position="56"/>
        <end position="82"/>
    </location>
</feature>
<feature type="transmembrane region" description="Helical" evidence="7">
    <location>
        <begin position="184"/>
        <end position="202"/>
    </location>
</feature>
<dbReference type="Pfam" id="PF07690">
    <property type="entry name" value="MFS_1"/>
    <property type="match status" value="1"/>
</dbReference>
<comment type="caution">
    <text evidence="9">The sequence shown here is derived from an EMBL/GenBank/DDBJ whole genome shotgun (WGS) entry which is preliminary data.</text>
</comment>
<dbReference type="InterPro" id="IPR020846">
    <property type="entry name" value="MFS_dom"/>
</dbReference>
<evidence type="ECO:0000256" key="7">
    <source>
        <dbReference type="SAM" id="Phobius"/>
    </source>
</evidence>
<dbReference type="InterPro" id="IPR011701">
    <property type="entry name" value="MFS"/>
</dbReference>
<dbReference type="PANTHER" id="PTHR43266:SF2">
    <property type="entry name" value="MAJOR FACILITATOR SUPERFAMILY (MFS) PROFILE DOMAIN-CONTAINING PROTEIN"/>
    <property type="match status" value="1"/>
</dbReference>
<dbReference type="GO" id="GO:0022857">
    <property type="term" value="F:transmembrane transporter activity"/>
    <property type="evidence" value="ECO:0007669"/>
    <property type="project" value="InterPro"/>
</dbReference>
<protein>
    <submittedName>
        <fullName evidence="9">MFS transporter</fullName>
    </submittedName>
</protein>
<dbReference type="PROSITE" id="PS50850">
    <property type="entry name" value="MFS"/>
    <property type="match status" value="1"/>
</dbReference>
<sequence length="470" mass="49992">MSERKEGKNDVISRRCYRPAGFRAFLLVWSGQVLSMVGSAMTAFALSIWAYQKTGLATSLALVDFFFLGATIVATPLAGVYVDRWNRKLTMMLSDLLAVTATIAALVLYLSGHLQVWHLYVAASLQGLGSAFQWPAYSAAISQMMPKEHYARASGLMSLADSGSLIIAPILAGFLIHFIHVGGIMTIDIITFGVAVLALLAVEVPRHVPDASVQESMWRQMTFGFRFIRERGPLLSLVSIFAVSNFMISLSAPLFTPMILARTGQNATALGFVQSAAGIGGVLGGFLLGVWGGPRDKVRGILLGDPLNFMVMGLCVFLGRTPLVWAAGFLVTECVGTMVNGLSQSIWQAKVPAGLQGRVFSARRMIAWIVMPVAILLAGPLADKVFEPAMRPGGALVPVFARITGTGSGAGMAVLYLLSTTAASAVTLAGFLVPRLRNLEKLLPDHDVVPTCTTGAEVAAVLDTLASDEG</sequence>
<feature type="transmembrane region" description="Helical" evidence="7">
    <location>
        <begin position="89"/>
        <end position="111"/>
    </location>
</feature>
<comment type="subcellular location">
    <subcellularLocation>
        <location evidence="1">Cell membrane</location>
        <topology evidence="1">Multi-pass membrane protein</topology>
    </subcellularLocation>
</comment>
<evidence type="ECO:0000259" key="8">
    <source>
        <dbReference type="PROSITE" id="PS50850"/>
    </source>
</evidence>
<keyword evidence="5 7" id="KW-1133">Transmembrane helix</keyword>
<dbReference type="InterPro" id="IPR036259">
    <property type="entry name" value="MFS_trans_sf"/>
</dbReference>
<name>A0A398DYW7_9BACT</name>
<gene>
    <name evidence="9" type="ORF">SMC1_06290</name>
</gene>
<evidence type="ECO:0000256" key="3">
    <source>
        <dbReference type="ARBA" id="ARBA00022475"/>
    </source>
</evidence>
<evidence type="ECO:0000256" key="2">
    <source>
        <dbReference type="ARBA" id="ARBA00022448"/>
    </source>
</evidence>
<dbReference type="AlphaFoldDB" id="A0A398DYW7"/>
<keyword evidence="3" id="KW-1003">Cell membrane</keyword>